<feature type="transmembrane region" description="Helical" evidence="2">
    <location>
        <begin position="95"/>
        <end position="115"/>
    </location>
</feature>
<reference evidence="4 5" key="1">
    <citation type="submission" date="2021-07" db="EMBL/GenBank/DDBJ databases">
        <title>Thermus aquaticus gen. n. and sp. n., a nonsporulating extreme thermophile.</title>
        <authorList>
            <person name="Hu C.-J."/>
            <person name="Li W.-J."/>
            <person name="Xian W.-D."/>
        </authorList>
    </citation>
    <scope>NUCLEOTIDE SEQUENCE [LARGE SCALE GENOMIC DNA]</scope>
    <source>
        <strain evidence="4 5">SYSU G05001</strain>
    </source>
</reference>
<feature type="region of interest" description="Disordered" evidence="1">
    <location>
        <begin position="135"/>
        <end position="162"/>
    </location>
</feature>
<keyword evidence="2" id="KW-0472">Membrane</keyword>
<dbReference type="InterPro" id="IPR005471">
    <property type="entry name" value="Tscrpt_reg_IclR_N"/>
</dbReference>
<dbReference type="Proteomes" id="UP000724268">
    <property type="component" value="Unassembled WGS sequence"/>
</dbReference>
<feature type="region of interest" description="Disordered" evidence="1">
    <location>
        <begin position="176"/>
        <end position="205"/>
    </location>
</feature>
<gene>
    <name evidence="4" type="ORF">KZX47_08870</name>
</gene>
<evidence type="ECO:0000313" key="5">
    <source>
        <dbReference type="Proteomes" id="UP000724268"/>
    </source>
</evidence>
<dbReference type="InterPro" id="IPR011991">
    <property type="entry name" value="ArsR-like_HTH"/>
</dbReference>
<evidence type="ECO:0000259" key="3">
    <source>
        <dbReference type="PROSITE" id="PS51077"/>
    </source>
</evidence>
<feature type="compositionally biased region" description="Basic and acidic residues" evidence="1">
    <location>
        <begin position="189"/>
        <end position="205"/>
    </location>
</feature>
<dbReference type="RefSeq" id="WP_219759782.1">
    <property type="nucleotide sequence ID" value="NZ_JAHXRS010000015.1"/>
</dbReference>
<proteinExistence type="predicted"/>
<keyword evidence="2" id="KW-0812">Transmembrane</keyword>
<protein>
    <submittedName>
        <fullName evidence="4">Helix-turn-helix domain-containing protein</fullName>
    </submittedName>
</protein>
<evidence type="ECO:0000256" key="1">
    <source>
        <dbReference type="SAM" id="MobiDB-lite"/>
    </source>
</evidence>
<dbReference type="InterPro" id="IPR036388">
    <property type="entry name" value="WH-like_DNA-bd_sf"/>
</dbReference>
<dbReference type="SUPFAM" id="SSF46785">
    <property type="entry name" value="Winged helix' DNA-binding domain"/>
    <property type="match status" value="1"/>
</dbReference>
<comment type="caution">
    <text evidence="4">The sequence shown here is derived from an EMBL/GenBank/DDBJ whole genome shotgun (WGS) entry which is preliminary data.</text>
</comment>
<keyword evidence="5" id="KW-1185">Reference proteome</keyword>
<evidence type="ECO:0000313" key="4">
    <source>
        <dbReference type="EMBL" id="MBW6395258.1"/>
    </source>
</evidence>
<keyword evidence="2" id="KW-1133">Transmembrane helix</keyword>
<dbReference type="CDD" id="cd00090">
    <property type="entry name" value="HTH_ARSR"/>
    <property type="match status" value="1"/>
</dbReference>
<feature type="domain" description="HTH iclR-type" evidence="3">
    <location>
        <begin position="223"/>
        <end position="283"/>
    </location>
</feature>
<dbReference type="PROSITE" id="PS51077">
    <property type="entry name" value="HTH_ICLR"/>
    <property type="match status" value="1"/>
</dbReference>
<feature type="transmembrane region" description="Helical" evidence="2">
    <location>
        <begin position="65"/>
        <end position="83"/>
    </location>
</feature>
<dbReference type="InterPro" id="IPR036390">
    <property type="entry name" value="WH_DNA-bd_sf"/>
</dbReference>
<feature type="transmembrane region" description="Helical" evidence="2">
    <location>
        <begin position="36"/>
        <end position="58"/>
    </location>
</feature>
<dbReference type="EMBL" id="JAHXRS010000015">
    <property type="protein sequence ID" value="MBW6395258.1"/>
    <property type="molecule type" value="Genomic_DNA"/>
</dbReference>
<sequence>MTRNLLLFLLVLAYLSTLAMSTGHLAQWYALTLGGLPPWLAWGLAASLEFTAFLLSLLSNSTLRGSAWAGGGALAALGLVWMGNALSMHRGAPEVPLWETLAMSLFVPVGTYVVGKVVGEMLRVQPVQEVRNTGVREREPLVRQPAPRSEHPPLPAGHDHPLAEHLSPFAERAAEQWPPVHEQNSSFAERLRGEPERVPPPAEREARVRLSERKVETERSLELEVDERGLAILNVLRSANAPLSLSELSRRTGIPKSTVHAKLNALAEAGVVVRSEEGWTLREVNGA</sequence>
<name>A0ABS6ZZH6_9DEIN</name>
<accession>A0ABS6ZZH6</accession>
<evidence type="ECO:0000256" key="2">
    <source>
        <dbReference type="SAM" id="Phobius"/>
    </source>
</evidence>
<organism evidence="4 5">
    <name type="scientific">Thermus brevis</name>
    <dbReference type="NCBI Taxonomy" id="2862456"/>
    <lineage>
        <taxon>Bacteria</taxon>
        <taxon>Thermotogati</taxon>
        <taxon>Deinococcota</taxon>
        <taxon>Deinococci</taxon>
        <taxon>Thermales</taxon>
        <taxon>Thermaceae</taxon>
        <taxon>Thermus</taxon>
    </lineage>
</organism>
<dbReference type="Pfam" id="PF09339">
    <property type="entry name" value="HTH_IclR"/>
    <property type="match status" value="1"/>
</dbReference>
<dbReference type="Gene3D" id="1.10.10.10">
    <property type="entry name" value="Winged helix-like DNA-binding domain superfamily/Winged helix DNA-binding domain"/>
    <property type="match status" value="1"/>
</dbReference>